<dbReference type="Proteomes" id="UP000275267">
    <property type="component" value="Unassembled WGS sequence"/>
</dbReference>
<dbReference type="AlphaFoldDB" id="A0A3L6T630"/>
<name>A0A3L6T630_PANMI</name>
<sequence>MESPRSPALKRVRFLAPASDGGTLQATRSRRAVPLLVAAVYDAADLSRVDVSLVDVSSGAVVARLGGLRSGGHFGAAGGLVCLVGAGAAVRVIDPTTGAATDVVAAPGDAAPPAHNGPRSRPPSHVFGLVPATGEYKVLRISAAAAAAHGVRAAPGQSQSQSQSCEVLTVGGREPQRWRPAQGPPAPVAAATYRSKAVARGVAHFLLLLPPPPHHGAECDAVASFDLAAEAWRPSLLRGPLSSSSPGGAGARHVCRAHLSLAELSGCLAAVHHDYPGGCIDVWLLTDLDQGAWCRTHSLRLASVLRGWGGAPPDELGRRGQLVAGDRESLAQPLVALDDGRVALWVEGKGSVRVYDPRTGACTEVADMGRYSSVIGLSTAAIE</sequence>
<evidence type="ECO:0000313" key="2">
    <source>
        <dbReference type="Proteomes" id="UP000275267"/>
    </source>
</evidence>
<dbReference type="PANTHER" id="PTHR31111:SF133">
    <property type="entry name" value="OS07G0196600 PROTEIN"/>
    <property type="match status" value="1"/>
</dbReference>
<organism evidence="1 2">
    <name type="scientific">Panicum miliaceum</name>
    <name type="common">Proso millet</name>
    <name type="synonym">Broomcorn millet</name>
    <dbReference type="NCBI Taxonomy" id="4540"/>
    <lineage>
        <taxon>Eukaryota</taxon>
        <taxon>Viridiplantae</taxon>
        <taxon>Streptophyta</taxon>
        <taxon>Embryophyta</taxon>
        <taxon>Tracheophyta</taxon>
        <taxon>Spermatophyta</taxon>
        <taxon>Magnoliopsida</taxon>
        <taxon>Liliopsida</taxon>
        <taxon>Poales</taxon>
        <taxon>Poaceae</taxon>
        <taxon>PACMAD clade</taxon>
        <taxon>Panicoideae</taxon>
        <taxon>Panicodae</taxon>
        <taxon>Paniceae</taxon>
        <taxon>Panicinae</taxon>
        <taxon>Panicum</taxon>
        <taxon>Panicum sect. Panicum</taxon>
    </lineage>
</organism>
<dbReference type="EMBL" id="PQIB02000002">
    <property type="protein sequence ID" value="RLN33569.1"/>
    <property type="molecule type" value="Genomic_DNA"/>
</dbReference>
<accession>A0A3L6T630</accession>
<dbReference type="PANTHER" id="PTHR31111">
    <property type="entry name" value="BNAA05G37150D PROTEIN-RELATED"/>
    <property type="match status" value="1"/>
</dbReference>
<proteinExistence type="predicted"/>
<reference evidence="2" key="1">
    <citation type="journal article" date="2019" name="Nat. Commun.">
        <title>The genome of broomcorn millet.</title>
        <authorList>
            <person name="Zou C."/>
            <person name="Miki D."/>
            <person name="Li D."/>
            <person name="Tang Q."/>
            <person name="Xiao L."/>
            <person name="Rajput S."/>
            <person name="Deng P."/>
            <person name="Jia W."/>
            <person name="Huang R."/>
            <person name="Zhang M."/>
            <person name="Sun Y."/>
            <person name="Hu J."/>
            <person name="Fu X."/>
            <person name="Schnable P.S."/>
            <person name="Li F."/>
            <person name="Zhang H."/>
            <person name="Feng B."/>
            <person name="Zhu X."/>
            <person name="Liu R."/>
            <person name="Schnable J.C."/>
            <person name="Zhu J.-K."/>
            <person name="Zhang H."/>
        </authorList>
    </citation>
    <scope>NUCLEOTIDE SEQUENCE [LARGE SCALE GENOMIC DNA]</scope>
</reference>
<comment type="caution">
    <text evidence="1">The sequence shown here is derived from an EMBL/GenBank/DDBJ whole genome shotgun (WGS) entry which is preliminary data.</text>
</comment>
<gene>
    <name evidence="1" type="ORF">C2845_PM03G24130</name>
</gene>
<evidence type="ECO:0000313" key="1">
    <source>
        <dbReference type="EMBL" id="RLN33569.1"/>
    </source>
</evidence>
<keyword evidence="2" id="KW-1185">Reference proteome</keyword>
<protein>
    <recommendedName>
        <fullName evidence="3">F-box associated domain-containing protein</fullName>
    </recommendedName>
</protein>
<dbReference type="STRING" id="4540.A0A3L6T630"/>
<evidence type="ECO:0008006" key="3">
    <source>
        <dbReference type="Google" id="ProtNLM"/>
    </source>
</evidence>